<evidence type="ECO:0000313" key="2">
    <source>
        <dbReference type="EMBL" id="WJZ97188.1"/>
    </source>
</evidence>
<gene>
    <name evidence="2" type="ORF">VitviT2T_015812</name>
</gene>
<keyword evidence="3" id="KW-1185">Reference proteome</keyword>
<feature type="signal peptide" evidence="1">
    <location>
        <begin position="1"/>
        <end position="21"/>
    </location>
</feature>
<reference evidence="2 3" key="1">
    <citation type="journal article" date="2023" name="Hortic Res">
        <title>The complete reference genome for grapevine (Vitis vinifera L.) genetics and breeding.</title>
        <authorList>
            <person name="Shi X."/>
            <person name="Cao S."/>
            <person name="Wang X."/>
            <person name="Huang S."/>
            <person name="Wang Y."/>
            <person name="Liu Z."/>
            <person name="Liu W."/>
            <person name="Leng X."/>
            <person name="Peng Y."/>
            <person name="Wang N."/>
            <person name="Wang Y."/>
            <person name="Ma Z."/>
            <person name="Xu X."/>
            <person name="Zhang F."/>
            <person name="Xue H."/>
            <person name="Zhong H."/>
            <person name="Wang Y."/>
            <person name="Zhang K."/>
            <person name="Velt A."/>
            <person name="Avia K."/>
            <person name="Holtgrawe D."/>
            <person name="Grimplet J."/>
            <person name="Matus J.T."/>
            <person name="Ware D."/>
            <person name="Wu X."/>
            <person name="Wang H."/>
            <person name="Liu C."/>
            <person name="Fang Y."/>
            <person name="Rustenholz C."/>
            <person name="Cheng Z."/>
            <person name="Xiao H."/>
            <person name="Zhou Y."/>
        </authorList>
    </citation>
    <scope>NUCLEOTIDE SEQUENCE [LARGE SCALE GENOMIC DNA]</scope>
    <source>
        <strain evidence="3">cv. Pinot noir / PN40024</strain>
        <tissue evidence="2">Leaf</tissue>
    </source>
</reference>
<protein>
    <submittedName>
        <fullName evidence="2">Uncharacterized protein</fullName>
    </submittedName>
</protein>
<organism evidence="2 3">
    <name type="scientific">Vitis vinifera</name>
    <name type="common">Grape</name>
    <dbReference type="NCBI Taxonomy" id="29760"/>
    <lineage>
        <taxon>Eukaryota</taxon>
        <taxon>Viridiplantae</taxon>
        <taxon>Streptophyta</taxon>
        <taxon>Embryophyta</taxon>
        <taxon>Tracheophyta</taxon>
        <taxon>Spermatophyta</taxon>
        <taxon>Magnoliopsida</taxon>
        <taxon>eudicotyledons</taxon>
        <taxon>Gunneridae</taxon>
        <taxon>Pentapetalae</taxon>
        <taxon>rosids</taxon>
        <taxon>Vitales</taxon>
        <taxon>Vitaceae</taxon>
        <taxon>Viteae</taxon>
        <taxon>Vitis</taxon>
    </lineage>
</organism>
<dbReference type="PANTHER" id="PTHR34456">
    <property type="entry name" value="MITOVIRUS RNA-DEPENDENT RNA POLYMERASE"/>
    <property type="match status" value="1"/>
</dbReference>
<accession>A0ABY9CPT8</accession>
<dbReference type="PANTHER" id="PTHR34456:SF9">
    <property type="entry name" value="MITOVIRUS RNA-DEPENDENT RNA POLYMERASE"/>
    <property type="match status" value="1"/>
</dbReference>
<proteinExistence type="predicted"/>
<evidence type="ECO:0000313" key="3">
    <source>
        <dbReference type="Proteomes" id="UP001227230"/>
    </source>
</evidence>
<name>A0ABY9CPT8_VITVI</name>
<sequence>MQFPMTHLLLSLLMAVRSTKQYMKARIRISYQLFFGKADKATSGMGNEGNGLYRKNSHIWLLVGLVPFFIQYPSCPRKAHPELLESIPPVVSEDDNAFLTAMPDEDEIKSTVFEKDVPWSLSVRLPRKLLSNLLAYHRQRQQARPGELLDKYAVLGDDIVITDPAVAEVYSSALSRLGVTNVPLD</sequence>
<dbReference type="Proteomes" id="UP001227230">
    <property type="component" value="Chromosome 10"/>
</dbReference>
<dbReference type="InterPro" id="IPR008686">
    <property type="entry name" value="RNA_pol_mitovir"/>
</dbReference>
<dbReference type="Pfam" id="PF05919">
    <property type="entry name" value="Mitovir_RNA_pol"/>
    <property type="match status" value="1"/>
</dbReference>
<evidence type="ECO:0000256" key="1">
    <source>
        <dbReference type="SAM" id="SignalP"/>
    </source>
</evidence>
<dbReference type="EMBL" id="CP126657">
    <property type="protein sequence ID" value="WJZ97188.1"/>
    <property type="molecule type" value="Genomic_DNA"/>
</dbReference>
<keyword evidence="1" id="KW-0732">Signal</keyword>
<feature type="chain" id="PRO_5047234915" evidence="1">
    <location>
        <begin position="22"/>
        <end position="185"/>
    </location>
</feature>